<sequence>MAALRLYDDSDESLTGSEDEETQDTAFLVGAAEIDHHLSSQGHQNDPAAALVGTVDDEEESDDTLVSASRAYQLEMFEASLKRNVIVAMDTGTGKTRVAILRIRAELERSPPSKIAWFLAPTVFLCDQQFEAISSQLPGVQVKVITSQSGVNAWSTQDVWDNVLLNVRVVVATPQVLLVRLGNLLALLAAGYILFGGMGKG</sequence>
<feature type="compositionally biased region" description="Acidic residues" evidence="1">
    <location>
        <begin position="9"/>
        <end position="22"/>
    </location>
</feature>
<keyword evidence="4" id="KW-0547">Nucleotide-binding</keyword>
<dbReference type="PROSITE" id="PS51192">
    <property type="entry name" value="HELICASE_ATP_BIND_1"/>
    <property type="match status" value="1"/>
</dbReference>
<evidence type="ECO:0000259" key="3">
    <source>
        <dbReference type="PROSITE" id="PS51192"/>
    </source>
</evidence>
<dbReference type="AlphaFoldDB" id="A0A167Z864"/>
<evidence type="ECO:0000313" key="4">
    <source>
        <dbReference type="EMBL" id="OAA67198.1"/>
    </source>
</evidence>
<keyword evidence="4" id="KW-0067">ATP-binding</keyword>
<organism evidence="4 5">
    <name type="scientific">Niveomyces insectorum RCEF 264</name>
    <dbReference type="NCBI Taxonomy" id="1081102"/>
    <lineage>
        <taxon>Eukaryota</taxon>
        <taxon>Fungi</taxon>
        <taxon>Dikarya</taxon>
        <taxon>Ascomycota</taxon>
        <taxon>Pezizomycotina</taxon>
        <taxon>Sordariomycetes</taxon>
        <taxon>Hypocreomycetidae</taxon>
        <taxon>Hypocreales</taxon>
        <taxon>Cordycipitaceae</taxon>
        <taxon>Niveomyces</taxon>
    </lineage>
</organism>
<dbReference type="InterPro" id="IPR051363">
    <property type="entry name" value="RLR_Helicase"/>
</dbReference>
<accession>A0A167Z864</accession>
<keyword evidence="2" id="KW-1133">Transmembrane helix</keyword>
<protein>
    <submittedName>
        <fullName evidence="4">RNA helicase rnase</fullName>
    </submittedName>
</protein>
<comment type="caution">
    <text evidence="4">The sequence shown here is derived from an EMBL/GenBank/DDBJ whole genome shotgun (WGS) entry which is preliminary data.</text>
</comment>
<dbReference type="Pfam" id="PF00270">
    <property type="entry name" value="DEAD"/>
    <property type="match status" value="1"/>
</dbReference>
<dbReference type="EMBL" id="AZHD01000002">
    <property type="protein sequence ID" value="OAA67198.1"/>
    <property type="molecule type" value="Genomic_DNA"/>
</dbReference>
<dbReference type="PANTHER" id="PTHR14074">
    <property type="entry name" value="HELICASE WITH DEATH DOMAIN-RELATED"/>
    <property type="match status" value="1"/>
</dbReference>
<dbReference type="GO" id="GO:0004386">
    <property type="term" value="F:helicase activity"/>
    <property type="evidence" value="ECO:0007669"/>
    <property type="project" value="UniProtKB-KW"/>
</dbReference>
<keyword evidence="2" id="KW-0812">Transmembrane</keyword>
<keyword evidence="5" id="KW-1185">Reference proteome</keyword>
<proteinExistence type="predicted"/>
<feature type="transmembrane region" description="Helical" evidence="2">
    <location>
        <begin position="177"/>
        <end position="195"/>
    </location>
</feature>
<dbReference type="GO" id="GO:0003676">
    <property type="term" value="F:nucleic acid binding"/>
    <property type="evidence" value="ECO:0007669"/>
    <property type="project" value="InterPro"/>
</dbReference>
<keyword evidence="4" id="KW-0378">Hydrolase</keyword>
<dbReference type="OrthoDB" id="416741at2759"/>
<dbReference type="InterPro" id="IPR011545">
    <property type="entry name" value="DEAD/DEAH_box_helicase_dom"/>
</dbReference>
<dbReference type="PANTHER" id="PTHR14074:SF16">
    <property type="entry name" value="ANTIVIRAL INNATE IMMUNE RESPONSE RECEPTOR RIG-I"/>
    <property type="match status" value="1"/>
</dbReference>
<dbReference type="InterPro" id="IPR027417">
    <property type="entry name" value="P-loop_NTPase"/>
</dbReference>
<feature type="region of interest" description="Disordered" evidence="1">
    <location>
        <begin position="1"/>
        <end position="22"/>
    </location>
</feature>
<name>A0A167Z864_9HYPO</name>
<evidence type="ECO:0000313" key="5">
    <source>
        <dbReference type="Proteomes" id="UP000076874"/>
    </source>
</evidence>
<dbReference type="SUPFAM" id="SSF52540">
    <property type="entry name" value="P-loop containing nucleoside triphosphate hydrolases"/>
    <property type="match status" value="1"/>
</dbReference>
<gene>
    <name evidence="4" type="ORF">SPI_01774</name>
</gene>
<dbReference type="Gene3D" id="3.40.50.300">
    <property type="entry name" value="P-loop containing nucleotide triphosphate hydrolases"/>
    <property type="match status" value="1"/>
</dbReference>
<dbReference type="InterPro" id="IPR014001">
    <property type="entry name" value="Helicase_ATP-bd"/>
</dbReference>
<keyword evidence="4" id="KW-0347">Helicase</keyword>
<dbReference type="GO" id="GO:0005737">
    <property type="term" value="C:cytoplasm"/>
    <property type="evidence" value="ECO:0007669"/>
    <property type="project" value="TreeGrafter"/>
</dbReference>
<reference evidence="4 5" key="1">
    <citation type="journal article" date="2016" name="Genome Biol. Evol.">
        <title>Divergent and convergent evolution of fungal pathogenicity.</title>
        <authorList>
            <person name="Shang Y."/>
            <person name="Xiao G."/>
            <person name="Zheng P."/>
            <person name="Cen K."/>
            <person name="Zhan S."/>
            <person name="Wang C."/>
        </authorList>
    </citation>
    <scope>NUCLEOTIDE SEQUENCE [LARGE SCALE GENOMIC DNA]</scope>
    <source>
        <strain evidence="4 5">RCEF 264</strain>
    </source>
</reference>
<evidence type="ECO:0000256" key="1">
    <source>
        <dbReference type="SAM" id="MobiDB-lite"/>
    </source>
</evidence>
<dbReference type="GO" id="GO:0005524">
    <property type="term" value="F:ATP binding"/>
    <property type="evidence" value="ECO:0007669"/>
    <property type="project" value="InterPro"/>
</dbReference>
<dbReference type="Proteomes" id="UP000076874">
    <property type="component" value="Unassembled WGS sequence"/>
</dbReference>
<evidence type="ECO:0000256" key="2">
    <source>
        <dbReference type="SAM" id="Phobius"/>
    </source>
</evidence>
<feature type="domain" description="Helicase ATP-binding" evidence="3">
    <location>
        <begin position="76"/>
        <end position="201"/>
    </location>
</feature>
<keyword evidence="2" id="KW-0472">Membrane</keyword>
<dbReference type="STRING" id="1081102.A0A167Z864"/>